<comment type="caution">
    <text evidence="2">The sequence shown here is derived from an EMBL/GenBank/DDBJ whole genome shotgun (WGS) entry which is preliminary data.</text>
</comment>
<dbReference type="EMBL" id="BAAAQN010000009">
    <property type="protein sequence ID" value="GAA2023653.1"/>
    <property type="molecule type" value="Genomic_DNA"/>
</dbReference>
<dbReference type="Proteomes" id="UP001500751">
    <property type="component" value="Unassembled WGS sequence"/>
</dbReference>
<organism evidence="2 3">
    <name type="scientific">Catenulispora yoronensis</name>
    <dbReference type="NCBI Taxonomy" id="450799"/>
    <lineage>
        <taxon>Bacteria</taxon>
        <taxon>Bacillati</taxon>
        <taxon>Actinomycetota</taxon>
        <taxon>Actinomycetes</taxon>
        <taxon>Catenulisporales</taxon>
        <taxon>Catenulisporaceae</taxon>
        <taxon>Catenulispora</taxon>
    </lineage>
</organism>
<reference evidence="2 3" key="1">
    <citation type="journal article" date="2019" name="Int. J. Syst. Evol. Microbiol.">
        <title>The Global Catalogue of Microorganisms (GCM) 10K type strain sequencing project: providing services to taxonomists for standard genome sequencing and annotation.</title>
        <authorList>
            <consortium name="The Broad Institute Genomics Platform"/>
            <consortium name="The Broad Institute Genome Sequencing Center for Infectious Disease"/>
            <person name="Wu L."/>
            <person name="Ma J."/>
        </authorList>
    </citation>
    <scope>NUCLEOTIDE SEQUENCE [LARGE SCALE GENOMIC DNA]</scope>
    <source>
        <strain evidence="2 3">JCM 16014</strain>
    </source>
</reference>
<sequence>MTMKNAGRTRQTRRTRRIAAATATALVLGTALTAAPSASADINAPNVVNIYFGGGGNTFYNYDFHSTSGVSSNIDWGIDLVFSGGGANIPALRSVVNKAGFNGSGSGQYGFISDIGQWDMSTGEKQGSGCTWPDSYHMRQYARNVYSSYDSSIGFYVVASTHNDHYENCGGYSEEDETSKHVFSGAFRNAGYAVNDDYWGLSNTQEGTDAHGKRWDNTGWASWIHM</sequence>
<name>A0ABN2TXM6_9ACTN</name>
<evidence type="ECO:0000313" key="2">
    <source>
        <dbReference type="EMBL" id="GAA2023653.1"/>
    </source>
</evidence>
<feature type="signal peptide" evidence="1">
    <location>
        <begin position="1"/>
        <end position="40"/>
    </location>
</feature>
<keyword evidence="3" id="KW-1185">Reference proteome</keyword>
<protein>
    <submittedName>
        <fullName evidence="2">Uncharacterized protein</fullName>
    </submittedName>
</protein>
<evidence type="ECO:0000313" key="3">
    <source>
        <dbReference type="Proteomes" id="UP001500751"/>
    </source>
</evidence>
<dbReference type="RefSeq" id="WP_344665388.1">
    <property type="nucleotide sequence ID" value="NZ_BAAAQN010000009.1"/>
</dbReference>
<proteinExistence type="predicted"/>
<gene>
    <name evidence="2" type="ORF">GCM10009839_21630</name>
</gene>
<feature type="chain" id="PRO_5047119696" evidence="1">
    <location>
        <begin position="41"/>
        <end position="226"/>
    </location>
</feature>
<accession>A0ABN2TXM6</accession>
<keyword evidence="1" id="KW-0732">Signal</keyword>
<evidence type="ECO:0000256" key="1">
    <source>
        <dbReference type="SAM" id="SignalP"/>
    </source>
</evidence>